<dbReference type="RefSeq" id="WP_268923636.1">
    <property type="nucleotide sequence ID" value="NZ_JAPTGC010000017.1"/>
</dbReference>
<dbReference type="PANTHER" id="PTHR43745:SF2">
    <property type="entry name" value="NITROREDUCTASE MJ1384-RELATED"/>
    <property type="match status" value="1"/>
</dbReference>
<keyword evidence="3" id="KW-1185">Reference proteome</keyword>
<feature type="domain" description="Nitroreductase" evidence="1">
    <location>
        <begin position="62"/>
        <end position="239"/>
    </location>
</feature>
<evidence type="ECO:0000259" key="1">
    <source>
        <dbReference type="Pfam" id="PF00881"/>
    </source>
</evidence>
<dbReference type="SUPFAM" id="SSF55469">
    <property type="entry name" value="FMN-dependent nitroreductase-like"/>
    <property type="match status" value="1"/>
</dbReference>
<protein>
    <submittedName>
        <fullName evidence="2">SagB/ThcOx family dehydrogenase</fullName>
    </submittedName>
</protein>
<dbReference type="InterPro" id="IPR052544">
    <property type="entry name" value="Bacteriocin_Proc_Enz"/>
</dbReference>
<dbReference type="InterPro" id="IPR020051">
    <property type="entry name" value="SagB-type_dehydrogenase"/>
</dbReference>
<organism evidence="2 3">
    <name type="scientific">Methanocorpusculum vombati</name>
    <dbReference type="NCBI Taxonomy" id="3002864"/>
    <lineage>
        <taxon>Archaea</taxon>
        <taxon>Methanobacteriati</taxon>
        <taxon>Methanobacteriota</taxon>
        <taxon>Stenosarchaea group</taxon>
        <taxon>Methanomicrobia</taxon>
        <taxon>Methanomicrobiales</taxon>
        <taxon>Methanocorpusculaceae</taxon>
        <taxon>Methanocorpusculum</taxon>
    </lineage>
</organism>
<accession>A0ABT4IPX5</accession>
<dbReference type="EMBL" id="JAPTGC010000017">
    <property type="protein sequence ID" value="MCZ0863374.1"/>
    <property type="molecule type" value="Genomic_DNA"/>
</dbReference>
<gene>
    <name evidence="2" type="ORF">O0S09_08965</name>
</gene>
<sequence length="246" mass="26578">MKDDAGYNFLNVTKYPTDQHPDATLGIPAPAFVTSPRNGAEIISLPHPGDIPLSPLDLRDAIASRRTIRSFTRDPIPLTALSYLLWASSGITGDSIMYRAAPSAGALHPVDTYLAVQQVEELTPGVWRYHPDLHALELTAAGTAPVAALGRACMMQPAVLRAPVVFFWAATPYRTVWKYGLRGYRDIFLDAGHICQNCYLAAEHCGLGLCAIGAFYDDDAAAALQLSEDQFLLYAAACGVPREDSA</sequence>
<dbReference type="NCBIfam" id="TIGR03605">
    <property type="entry name" value="antibiot_sagB"/>
    <property type="match status" value="1"/>
</dbReference>
<dbReference type="Gene3D" id="3.40.109.10">
    <property type="entry name" value="NADH Oxidase"/>
    <property type="match status" value="1"/>
</dbReference>
<dbReference type="InterPro" id="IPR029479">
    <property type="entry name" value="Nitroreductase"/>
</dbReference>
<evidence type="ECO:0000313" key="2">
    <source>
        <dbReference type="EMBL" id="MCZ0863374.1"/>
    </source>
</evidence>
<dbReference type="Pfam" id="PF00881">
    <property type="entry name" value="Nitroreductase"/>
    <property type="match status" value="1"/>
</dbReference>
<dbReference type="Proteomes" id="UP001141336">
    <property type="component" value="Unassembled WGS sequence"/>
</dbReference>
<reference evidence="2" key="1">
    <citation type="submission" date="2022-12" db="EMBL/GenBank/DDBJ databases">
        <title>Isolation and characterisation of novel Methanocorpusculum spp. from native Australian herbivores indicates the genus is ancestrally host-associated.</title>
        <authorList>
            <person name="Volmer J.G."/>
            <person name="Soo R.M."/>
            <person name="Evans P.N."/>
            <person name="Hoedt E.C."/>
            <person name="Astorga Alsina A.L."/>
            <person name="Woodcroft B.J."/>
            <person name="Tyson G.W."/>
            <person name="Hugenholtz P."/>
            <person name="Morrison M."/>
        </authorList>
    </citation>
    <scope>NUCLEOTIDE SEQUENCE</scope>
    <source>
        <strain evidence="2">CW153</strain>
    </source>
</reference>
<proteinExistence type="predicted"/>
<dbReference type="InterPro" id="IPR000415">
    <property type="entry name" value="Nitroreductase-like"/>
</dbReference>
<dbReference type="PANTHER" id="PTHR43745">
    <property type="entry name" value="NITROREDUCTASE MJ1384-RELATED"/>
    <property type="match status" value="1"/>
</dbReference>
<dbReference type="CDD" id="cd02142">
    <property type="entry name" value="McbC_SagB-like_oxidoreductase"/>
    <property type="match status" value="1"/>
</dbReference>
<comment type="caution">
    <text evidence="2">The sequence shown here is derived from an EMBL/GenBank/DDBJ whole genome shotgun (WGS) entry which is preliminary data.</text>
</comment>
<name>A0ABT4IPX5_9EURY</name>
<evidence type="ECO:0000313" key="3">
    <source>
        <dbReference type="Proteomes" id="UP001141336"/>
    </source>
</evidence>